<evidence type="ECO:0000256" key="2">
    <source>
        <dbReference type="ARBA" id="ARBA00022723"/>
    </source>
</evidence>
<protein>
    <submittedName>
        <fullName evidence="7">PIN domain-containing protein</fullName>
    </submittedName>
</protein>
<sequence length="182" mass="20267">MAFTAVLDACVLAPHPHYAMLLRLAHEDLYRPAWSATILAETERTLVDHLGRTPDKAAGRIAWMQDLFPDANVTGYEPIIDAMTNHPKDRHFLAAAVRADAGVIVTANIKDFPAAACDPYDVVAITPDTFFLDLLDLDRRRTISAMRQMCDDYAKPPQSLTELASWIEDDMPGFARELRAEA</sequence>
<gene>
    <name evidence="7" type="ORF">RN607_13550</name>
</gene>
<keyword evidence="3" id="KW-0378">Hydrolase</keyword>
<dbReference type="Pfam" id="PF26343">
    <property type="entry name" value="VapC50_C"/>
    <property type="match status" value="1"/>
</dbReference>
<dbReference type="EMBL" id="CP134880">
    <property type="protein sequence ID" value="WNM27210.1"/>
    <property type="molecule type" value="Genomic_DNA"/>
</dbReference>
<feature type="domain" description="VapC50 C-terminal" evidence="6">
    <location>
        <begin position="127"/>
        <end position="180"/>
    </location>
</feature>
<dbReference type="InterPro" id="IPR029060">
    <property type="entry name" value="PIN-like_dom_sf"/>
</dbReference>
<dbReference type="GO" id="GO:0046872">
    <property type="term" value="F:metal ion binding"/>
    <property type="evidence" value="ECO:0007669"/>
    <property type="project" value="UniProtKB-KW"/>
</dbReference>
<feature type="domain" description="PIN" evidence="5">
    <location>
        <begin position="6"/>
        <end position="110"/>
    </location>
</feature>
<proteinExistence type="predicted"/>
<keyword evidence="4" id="KW-0460">Magnesium</keyword>
<dbReference type="Proteomes" id="UP001303408">
    <property type="component" value="Chromosome"/>
</dbReference>
<dbReference type="GO" id="GO:0004518">
    <property type="term" value="F:nuclease activity"/>
    <property type="evidence" value="ECO:0007669"/>
    <property type="project" value="UniProtKB-KW"/>
</dbReference>
<dbReference type="InterPro" id="IPR058652">
    <property type="entry name" value="VapC50_C"/>
</dbReference>
<organism evidence="7">
    <name type="scientific">Demequina capsici</name>
    <dbReference type="NCBI Taxonomy" id="3075620"/>
    <lineage>
        <taxon>Bacteria</taxon>
        <taxon>Bacillati</taxon>
        <taxon>Actinomycetota</taxon>
        <taxon>Actinomycetes</taxon>
        <taxon>Micrococcales</taxon>
        <taxon>Demequinaceae</taxon>
        <taxon>Demequina</taxon>
    </lineage>
</organism>
<dbReference type="SUPFAM" id="SSF88723">
    <property type="entry name" value="PIN domain-like"/>
    <property type="match status" value="1"/>
</dbReference>
<evidence type="ECO:0000313" key="7">
    <source>
        <dbReference type="EMBL" id="WNM27210.1"/>
    </source>
</evidence>
<dbReference type="AlphaFoldDB" id="A0AA96JA99"/>
<name>A0AA96JA99_9MICO</name>
<dbReference type="RefSeq" id="WP_313543144.1">
    <property type="nucleotide sequence ID" value="NZ_CP134880.1"/>
</dbReference>
<dbReference type="InterPro" id="IPR002716">
    <property type="entry name" value="PIN_dom"/>
</dbReference>
<dbReference type="KEGG" id="dcp:RN607_13550"/>
<dbReference type="GO" id="GO:0016787">
    <property type="term" value="F:hydrolase activity"/>
    <property type="evidence" value="ECO:0007669"/>
    <property type="project" value="UniProtKB-KW"/>
</dbReference>
<evidence type="ECO:0000256" key="3">
    <source>
        <dbReference type="ARBA" id="ARBA00022801"/>
    </source>
</evidence>
<accession>A0AA96JA99</accession>
<keyword evidence="1" id="KW-0540">Nuclease</keyword>
<evidence type="ECO:0000259" key="6">
    <source>
        <dbReference type="Pfam" id="PF26343"/>
    </source>
</evidence>
<evidence type="ECO:0000259" key="5">
    <source>
        <dbReference type="Pfam" id="PF13470"/>
    </source>
</evidence>
<evidence type="ECO:0000256" key="1">
    <source>
        <dbReference type="ARBA" id="ARBA00022722"/>
    </source>
</evidence>
<keyword evidence="2" id="KW-0479">Metal-binding</keyword>
<reference evidence="7" key="1">
    <citation type="submission" date="2023-09" db="EMBL/GenBank/DDBJ databases">
        <title>Demequina sp. a novel bacteria isolated from Capsicum annuum.</title>
        <authorList>
            <person name="Humaira Z."/>
            <person name="Lee J."/>
            <person name="Cho D."/>
        </authorList>
    </citation>
    <scope>NUCLEOTIDE SEQUENCE</scope>
    <source>
        <strain evidence="7">PMTSA13</strain>
    </source>
</reference>
<dbReference type="Pfam" id="PF13470">
    <property type="entry name" value="PIN_3"/>
    <property type="match status" value="1"/>
</dbReference>
<evidence type="ECO:0000256" key="4">
    <source>
        <dbReference type="ARBA" id="ARBA00022842"/>
    </source>
</evidence>